<reference evidence="1" key="1">
    <citation type="submission" date="2019-08" db="EMBL/GenBank/DDBJ databases">
        <authorList>
            <person name="Kucharzyk K."/>
            <person name="Murdoch R.W."/>
            <person name="Higgins S."/>
            <person name="Loffler F."/>
        </authorList>
    </citation>
    <scope>NUCLEOTIDE SEQUENCE</scope>
</reference>
<name>A0A645I387_9ZZZZ</name>
<accession>A0A645I387</accession>
<gene>
    <name evidence="1" type="ORF">SDC9_192809</name>
</gene>
<proteinExistence type="predicted"/>
<comment type="caution">
    <text evidence="1">The sequence shown here is derived from an EMBL/GenBank/DDBJ whole genome shotgun (WGS) entry which is preliminary data.</text>
</comment>
<organism evidence="1">
    <name type="scientific">bioreactor metagenome</name>
    <dbReference type="NCBI Taxonomy" id="1076179"/>
    <lineage>
        <taxon>unclassified sequences</taxon>
        <taxon>metagenomes</taxon>
        <taxon>ecological metagenomes</taxon>
    </lineage>
</organism>
<protein>
    <submittedName>
        <fullName evidence="1">Uncharacterized protein</fullName>
    </submittedName>
</protein>
<evidence type="ECO:0000313" key="1">
    <source>
        <dbReference type="EMBL" id="MPN45242.1"/>
    </source>
</evidence>
<sequence length="53" mass="6088">MQVLRAIQRLLKPRRVGDLHALLAQRGRRGREEVAVRIIQRNVFDIADIGAIE</sequence>
<dbReference type="EMBL" id="VSSQ01104976">
    <property type="protein sequence ID" value="MPN45242.1"/>
    <property type="molecule type" value="Genomic_DNA"/>
</dbReference>
<dbReference type="AlphaFoldDB" id="A0A645I387"/>